<dbReference type="EMBL" id="JAQAGZ010000023">
    <property type="protein sequence ID" value="MCZ8516399.1"/>
    <property type="molecule type" value="Genomic_DNA"/>
</dbReference>
<dbReference type="Pfam" id="PF11553">
    <property type="entry name" value="DUF3231"/>
    <property type="match status" value="1"/>
</dbReference>
<gene>
    <name evidence="1" type="ORF">O9H85_29220</name>
</gene>
<evidence type="ECO:0000313" key="2">
    <source>
        <dbReference type="Proteomes" id="UP001527882"/>
    </source>
</evidence>
<dbReference type="InterPro" id="IPR012347">
    <property type="entry name" value="Ferritin-like"/>
</dbReference>
<organism evidence="1 2">
    <name type="scientific">Paenibacillus gyeongsangnamensis</name>
    <dbReference type="NCBI Taxonomy" id="3388067"/>
    <lineage>
        <taxon>Bacteria</taxon>
        <taxon>Bacillati</taxon>
        <taxon>Bacillota</taxon>
        <taxon>Bacilli</taxon>
        <taxon>Bacillales</taxon>
        <taxon>Paenibacillaceae</taxon>
        <taxon>Paenibacillus</taxon>
    </lineage>
</organism>
<accession>A0ABT4QHS0</accession>
<comment type="caution">
    <text evidence="1">The sequence shown here is derived from an EMBL/GenBank/DDBJ whole genome shotgun (WGS) entry which is preliminary data.</text>
</comment>
<reference evidence="1 2" key="1">
    <citation type="submission" date="2022-12" db="EMBL/GenBank/DDBJ databases">
        <title>Draft genome sequence of Paenibacillus sp. dW9.</title>
        <authorList>
            <person name="Choi E.-W."/>
            <person name="Kim D.-U."/>
        </authorList>
    </citation>
    <scope>NUCLEOTIDE SEQUENCE [LARGE SCALE GENOMIC DNA]</scope>
    <source>
        <strain evidence="2">dW9</strain>
    </source>
</reference>
<dbReference type="InterPro" id="IPR021617">
    <property type="entry name" value="DUF3231"/>
</dbReference>
<sequence length="184" mass="20332">MVNILESTLDAFKSMTDQDEGQPLHIGEVMGCWIYMTGLELASTTVQAALNTTTDHELKELLEEDLKLGNSQRKRLHDFMIKEGITLPPPSEDMPNSDPNSIPLGAKLTDDVLANELSLKIASLIIRASGIAAESIRMDVGIMFTQFQGEKLMFGARLKHSMRKRGWIRIPPSYVPPGSPQPVS</sequence>
<name>A0ABT4QHS0_9BACL</name>
<dbReference type="Proteomes" id="UP001527882">
    <property type="component" value="Unassembled WGS sequence"/>
</dbReference>
<evidence type="ECO:0000313" key="1">
    <source>
        <dbReference type="EMBL" id="MCZ8516399.1"/>
    </source>
</evidence>
<dbReference type="RefSeq" id="WP_269884928.1">
    <property type="nucleotide sequence ID" value="NZ_JAQAGZ010000023.1"/>
</dbReference>
<protein>
    <submittedName>
        <fullName evidence="1">DUF3231 family protein</fullName>
    </submittedName>
</protein>
<dbReference type="Gene3D" id="1.20.1260.10">
    <property type="match status" value="1"/>
</dbReference>
<keyword evidence="2" id="KW-1185">Reference proteome</keyword>
<proteinExistence type="predicted"/>